<gene>
    <name evidence="6" type="ORF">IQ217_17000</name>
</gene>
<dbReference type="Gene3D" id="3.40.50.10230">
    <property type="entry name" value="Cobalamin biosynthesis CobH/CbiC, precorrin-8X methylmutase"/>
    <property type="match status" value="1"/>
</dbReference>
<dbReference type="Proteomes" id="UP000658720">
    <property type="component" value="Unassembled WGS sequence"/>
</dbReference>
<dbReference type="InterPro" id="IPR003722">
    <property type="entry name" value="Cbl_synth_CobH/CbiC"/>
</dbReference>
<protein>
    <submittedName>
        <fullName evidence="6">Cobalt-precorrin-8X methylmutase</fullName>
    </submittedName>
</protein>
<evidence type="ECO:0000313" key="6">
    <source>
        <dbReference type="EMBL" id="MBE9255501.1"/>
    </source>
</evidence>
<dbReference type="EMBL" id="JADEVV010000066">
    <property type="protein sequence ID" value="MBE9255501.1"/>
    <property type="molecule type" value="Genomic_DNA"/>
</dbReference>
<dbReference type="SUPFAM" id="SSF63965">
    <property type="entry name" value="Precorrin-8X methylmutase CbiC/CobH"/>
    <property type="match status" value="1"/>
</dbReference>
<sequence>MIPLEHPILLASFAHIDRTVGLHNLSPQEYAIARRVIHSTADFDFLHLLRFAPDLAKAEFDPDLPENQVIANGEKSLRQGQTIVVDVNMVKQGIQGLVQRTFNNPIQTAIDFAPTATPGKTRTETGMDHCITQFPEAIYVIGNAPTALLTLCQAIAVGEARPALVIGVPVGFIGVLEAKKTLSTLPCPQIRVEGNKGGSPVAAGIVNALLMLACQEC</sequence>
<feature type="domain" description="Cobalamin biosynthesis precorrin-8X methylmutase CobH/CbiC" evidence="5">
    <location>
        <begin position="8"/>
        <end position="211"/>
    </location>
</feature>
<evidence type="ECO:0000256" key="3">
    <source>
        <dbReference type="ARBA" id="ARBA00022573"/>
    </source>
</evidence>
<evidence type="ECO:0000313" key="7">
    <source>
        <dbReference type="Proteomes" id="UP000658720"/>
    </source>
</evidence>
<dbReference type="Pfam" id="PF02570">
    <property type="entry name" value="CbiC"/>
    <property type="match status" value="1"/>
</dbReference>
<dbReference type="RefSeq" id="WP_194020861.1">
    <property type="nucleotide sequence ID" value="NZ_JADEVV010000066.1"/>
</dbReference>
<comment type="similarity">
    <text evidence="2">Belongs to the CobH/CbiC family.</text>
</comment>
<name>A0ABR9VZ38_9SYNC</name>
<evidence type="ECO:0000256" key="2">
    <source>
        <dbReference type="ARBA" id="ARBA00009774"/>
    </source>
</evidence>
<proteinExistence type="inferred from homology"/>
<reference evidence="6 7" key="1">
    <citation type="submission" date="2020-10" db="EMBL/GenBank/DDBJ databases">
        <authorList>
            <person name="Castelo-Branco R."/>
            <person name="Eusebio N."/>
            <person name="Adriana R."/>
            <person name="Vieira A."/>
            <person name="Brugerolle De Fraissinette N."/>
            <person name="Rezende De Castro R."/>
            <person name="Schneider M.P."/>
            <person name="Vasconcelos V."/>
            <person name="Leao P.N."/>
        </authorList>
    </citation>
    <scope>NUCLEOTIDE SEQUENCE [LARGE SCALE GENOMIC DNA]</scope>
    <source>
        <strain evidence="6 7">LEGE 00031</strain>
    </source>
</reference>
<comment type="pathway">
    <text evidence="1">Cofactor biosynthesis; adenosylcobalamin biosynthesis.</text>
</comment>
<dbReference type="NCBIfam" id="NF004620">
    <property type="entry name" value="PRK05954.1"/>
    <property type="match status" value="1"/>
</dbReference>
<evidence type="ECO:0000259" key="5">
    <source>
        <dbReference type="Pfam" id="PF02570"/>
    </source>
</evidence>
<evidence type="ECO:0000256" key="4">
    <source>
        <dbReference type="ARBA" id="ARBA00023235"/>
    </source>
</evidence>
<dbReference type="InterPro" id="IPR036588">
    <property type="entry name" value="CobH/CbiC_sf"/>
</dbReference>
<comment type="caution">
    <text evidence="6">The sequence shown here is derived from an EMBL/GenBank/DDBJ whole genome shotgun (WGS) entry which is preliminary data.</text>
</comment>
<keyword evidence="3" id="KW-0169">Cobalamin biosynthesis</keyword>
<keyword evidence="4" id="KW-0413">Isomerase</keyword>
<dbReference type="PANTHER" id="PTHR43588:SF1">
    <property type="entry name" value="COBALT-PRECORRIN-8 METHYLMUTASE"/>
    <property type="match status" value="1"/>
</dbReference>
<accession>A0ABR9VZ38</accession>
<keyword evidence="7" id="KW-1185">Reference proteome</keyword>
<dbReference type="PANTHER" id="PTHR43588">
    <property type="entry name" value="COBALT-PRECORRIN-8 METHYLMUTASE"/>
    <property type="match status" value="1"/>
</dbReference>
<organism evidence="6 7">
    <name type="scientific">Synechocystis salina LEGE 00031</name>
    <dbReference type="NCBI Taxonomy" id="1828736"/>
    <lineage>
        <taxon>Bacteria</taxon>
        <taxon>Bacillati</taxon>
        <taxon>Cyanobacteriota</taxon>
        <taxon>Cyanophyceae</taxon>
        <taxon>Synechococcales</taxon>
        <taxon>Merismopediaceae</taxon>
        <taxon>Synechocystis</taxon>
    </lineage>
</organism>
<evidence type="ECO:0000256" key="1">
    <source>
        <dbReference type="ARBA" id="ARBA00004953"/>
    </source>
</evidence>